<evidence type="ECO:0000313" key="2">
    <source>
        <dbReference type="Proteomes" id="UP000185746"/>
    </source>
</evidence>
<dbReference type="KEGG" id="surl:BI350_10400"/>
<dbReference type="AlphaFoldDB" id="A0A1D8JGT1"/>
<protein>
    <submittedName>
        <fullName evidence="1">Uncharacterized protein</fullName>
    </submittedName>
</protein>
<dbReference type="Proteomes" id="UP000185746">
    <property type="component" value="Chromosome"/>
</dbReference>
<keyword evidence="2" id="KW-1185">Reference proteome</keyword>
<accession>A0A1D8JGT1</accession>
<name>A0A1D8JGT1_9BACL</name>
<proteinExistence type="predicted"/>
<reference evidence="1 2" key="1">
    <citation type="submission" date="2016-09" db="EMBL/GenBank/DDBJ databases">
        <title>Complete genome sequence of the Lysinibacillus sphaericus LMG 22257, a specie of Bacillus with ureolytic activity that can effectively biodeposit calcium carbonate.</title>
        <authorList>
            <person name="Yan W."/>
        </authorList>
    </citation>
    <scope>NUCLEOTIDE SEQUENCE [LARGE SCALE GENOMIC DNA]</scope>
    <source>
        <strain evidence="1 2">LMG 22257</strain>
    </source>
</reference>
<dbReference type="EMBL" id="CP017560">
    <property type="protein sequence ID" value="AOV07906.1"/>
    <property type="molecule type" value="Genomic_DNA"/>
</dbReference>
<evidence type="ECO:0000313" key="1">
    <source>
        <dbReference type="EMBL" id="AOV07906.1"/>
    </source>
</evidence>
<sequence length="66" mass="7743">MPGQEYSLVVENNSNVVNLEVERLKRDKKKYETALNRLEDLYLFGDLFGDEGISQKDYILRNVTFN</sequence>
<organism evidence="1 2">
    <name type="scientific">Sporosarcina ureilytica</name>
    <dbReference type="NCBI Taxonomy" id="298596"/>
    <lineage>
        <taxon>Bacteria</taxon>
        <taxon>Bacillati</taxon>
        <taxon>Bacillota</taxon>
        <taxon>Bacilli</taxon>
        <taxon>Bacillales</taxon>
        <taxon>Caryophanaceae</taxon>
        <taxon>Sporosarcina</taxon>
    </lineage>
</organism>
<gene>
    <name evidence="1" type="ORF">BI350_10400</name>
</gene>